<protein>
    <submittedName>
        <fullName evidence="2">Small, acid-soluble spore protein Tlp</fullName>
    </submittedName>
</protein>
<dbReference type="Pfam" id="PF19824">
    <property type="entry name" value="Tlp"/>
    <property type="match status" value="1"/>
</dbReference>
<name>A0A4Y3PD80_BREPA</name>
<dbReference type="RefSeq" id="WP_122963323.1">
    <property type="nucleotide sequence ID" value="NZ_BJMH01000007.1"/>
</dbReference>
<dbReference type="EMBL" id="BJMH01000007">
    <property type="protein sequence ID" value="GEB32382.1"/>
    <property type="molecule type" value="Genomic_DNA"/>
</dbReference>
<dbReference type="NCBIfam" id="TIGR03090">
    <property type="entry name" value="SASP_tlp"/>
    <property type="match status" value="1"/>
</dbReference>
<dbReference type="HAMAP" id="MF_01506">
    <property type="entry name" value="Tlp"/>
    <property type="match status" value="1"/>
</dbReference>
<keyword evidence="3" id="KW-1185">Reference proteome</keyword>
<sequence length="71" mass="7939">MAKPDDRSDNAAKLQEMARNTEENINEANDYLAAHAGEISAKERADIEAKNERRAESAEGFRSEIEDETSQ</sequence>
<dbReference type="InterPro" id="IPR017524">
    <property type="entry name" value="SASP_thioredoxin-like"/>
</dbReference>
<dbReference type="Proteomes" id="UP000316882">
    <property type="component" value="Unassembled WGS sequence"/>
</dbReference>
<organism evidence="2 3">
    <name type="scientific">Brevibacillus parabrevis</name>
    <dbReference type="NCBI Taxonomy" id="54914"/>
    <lineage>
        <taxon>Bacteria</taxon>
        <taxon>Bacillati</taxon>
        <taxon>Bacillota</taxon>
        <taxon>Bacilli</taxon>
        <taxon>Bacillales</taxon>
        <taxon>Paenibacillaceae</taxon>
        <taxon>Brevibacillus</taxon>
    </lineage>
</organism>
<evidence type="ECO:0000256" key="1">
    <source>
        <dbReference type="SAM" id="MobiDB-lite"/>
    </source>
</evidence>
<evidence type="ECO:0000313" key="3">
    <source>
        <dbReference type="Proteomes" id="UP000316882"/>
    </source>
</evidence>
<gene>
    <name evidence="2" type="primary">tlp</name>
    <name evidence="2" type="ORF">BPA01_19620</name>
</gene>
<feature type="region of interest" description="Disordered" evidence="1">
    <location>
        <begin position="42"/>
        <end position="71"/>
    </location>
</feature>
<dbReference type="AlphaFoldDB" id="A0A4Y3PD80"/>
<reference evidence="2 3" key="1">
    <citation type="submission" date="2019-06" db="EMBL/GenBank/DDBJ databases">
        <title>Whole genome shotgun sequence of Brevibacillus parabrevis NBRC 12334.</title>
        <authorList>
            <person name="Hosoyama A."/>
            <person name="Uohara A."/>
            <person name="Ohji S."/>
            <person name="Ichikawa N."/>
        </authorList>
    </citation>
    <scope>NUCLEOTIDE SEQUENCE [LARGE SCALE GENOMIC DNA]</scope>
    <source>
        <strain evidence="2 3">NBRC 12334</strain>
    </source>
</reference>
<dbReference type="GeneID" id="87613320"/>
<feature type="compositionally biased region" description="Basic and acidic residues" evidence="1">
    <location>
        <begin position="42"/>
        <end position="64"/>
    </location>
</feature>
<comment type="caution">
    <text evidence="2">The sequence shown here is derived from an EMBL/GenBank/DDBJ whole genome shotgun (WGS) entry which is preliminary data.</text>
</comment>
<proteinExistence type="inferred from homology"/>
<dbReference type="STRING" id="54914.AV540_02180"/>
<evidence type="ECO:0000313" key="2">
    <source>
        <dbReference type="EMBL" id="GEB32382.1"/>
    </source>
</evidence>
<accession>A0A4Y3PD80</accession>